<dbReference type="Proteomes" id="UP000248079">
    <property type="component" value="Unassembled WGS sequence"/>
</dbReference>
<evidence type="ECO:0000259" key="3">
    <source>
        <dbReference type="Pfam" id="PF12969"/>
    </source>
</evidence>
<dbReference type="AlphaFoldDB" id="A0A2V4A5M9"/>
<feature type="domain" description="DUF3857" evidence="3">
    <location>
        <begin position="78"/>
        <end position="202"/>
    </location>
</feature>
<evidence type="ECO:0000313" key="5">
    <source>
        <dbReference type="Proteomes" id="UP000248079"/>
    </source>
</evidence>
<dbReference type="Gene3D" id="3.10.620.30">
    <property type="match status" value="1"/>
</dbReference>
<dbReference type="OrthoDB" id="98874at2"/>
<keyword evidence="1" id="KW-0732">Signal</keyword>
<evidence type="ECO:0000259" key="2">
    <source>
        <dbReference type="Pfam" id="PF01841"/>
    </source>
</evidence>
<dbReference type="RefSeq" id="WP_110363496.1">
    <property type="nucleotide sequence ID" value="NZ_QFLI01000013.1"/>
</dbReference>
<gene>
    <name evidence="4" type="ORF">DF185_21340</name>
</gene>
<evidence type="ECO:0000256" key="1">
    <source>
        <dbReference type="SAM" id="SignalP"/>
    </source>
</evidence>
<comment type="caution">
    <text evidence="4">The sequence shown here is derived from an EMBL/GenBank/DDBJ whole genome shotgun (WGS) entry which is preliminary data.</text>
</comment>
<name>A0A2V4A5M9_9BACT</name>
<reference evidence="4 5" key="1">
    <citation type="submission" date="2018-05" db="EMBL/GenBank/DDBJ databases">
        <title>Marinifilum breve JC075T sp. nov., a marine bacterium isolated from Yongle Blue Hole in the South China Sea.</title>
        <authorList>
            <person name="Fu T."/>
        </authorList>
    </citation>
    <scope>NUCLEOTIDE SEQUENCE [LARGE SCALE GENOMIC DNA]</scope>
    <source>
        <strain evidence="4 5">JC075</strain>
    </source>
</reference>
<dbReference type="Gene3D" id="2.60.120.1130">
    <property type="match status" value="1"/>
</dbReference>
<organism evidence="4 5">
    <name type="scientific">Marinifilum breve</name>
    <dbReference type="NCBI Taxonomy" id="2184082"/>
    <lineage>
        <taxon>Bacteria</taxon>
        <taxon>Pseudomonadati</taxon>
        <taxon>Bacteroidota</taxon>
        <taxon>Bacteroidia</taxon>
        <taxon>Marinilabiliales</taxon>
        <taxon>Marinifilaceae</taxon>
    </lineage>
</organism>
<sequence>MKTPFILLAVLLINLQLTITPALSQTKVKFGKVSKQELEMKVYEKDTSAIAVVLYDNGHSYFKTEFRSGSSTFLCIFERHVRIKILKPEGFNYANFEIPIYTSNGVDEKITEIKAKTFSLNEKITTDKLNQKSIYSEKTSPNWKTVKFAMPNIQVGSVIDCKYTIASPYYHNFRSWQFQYNIPVVYSQYQTSIPEYFHYQKTIKGHFNINTIYEGSKSESFVYKYTEMDKNPGSSKLIEHEFVLTPSSTIYKYNAENIPAFKSESYMLTLENYLSGIEFELQSYQIENGKLHEFTTNWNSVCKRLIKHSNFGEIIKGNSFLDKIIPDLINNCENKQEKIACIYKAVQNNIRFNKKNRLFCDKNLRTVWKEKSGNSAEINMLLIAMLRKAGVNTNPIVLSTRQNGIIHPSHPSITELNYVVACADIDSQKYVLDATDPYLPIGLLPFRCLNGKGRLISDTHSEWVNLDPQKGSKISMKANVKLDDKGTIKGQIKEGFYDYEAINFRKKIINNIDNYTKKLKSDYEDWNIDSVEYDNINNRSKPLLVNYQINTENSANKQGELIYLNPIIKYQTNENPFKLEERNYPVDFGHPISINYLLALEIPKNYSLEEKPSSALIKLPNQGGSYLYRISQSGNKIIINLKFNIKQTQFISSEYKTLKEFYNQVITTEKQMLVFKKNSYIAEQ</sequence>
<feature type="chain" id="PRO_5015977460" description="DUF3857 domain-containing protein" evidence="1">
    <location>
        <begin position="25"/>
        <end position="684"/>
    </location>
</feature>
<feature type="signal peptide" evidence="1">
    <location>
        <begin position="1"/>
        <end position="24"/>
    </location>
</feature>
<dbReference type="InterPro" id="IPR024618">
    <property type="entry name" value="DUF3857"/>
</dbReference>
<dbReference type="InterPro" id="IPR002931">
    <property type="entry name" value="Transglutaminase-like"/>
</dbReference>
<dbReference type="Gene3D" id="2.60.40.3140">
    <property type="match status" value="1"/>
</dbReference>
<protein>
    <recommendedName>
        <fullName evidence="6">DUF3857 domain-containing protein</fullName>
    </recommendedName>
</protein>
<dbReference type="Pfam" id="PF01841">
    <property type="entry name" value="Transglut_core"/>
    <property type="match status" value="1"/>
</dbReference>
<accession>A0A2V4A5M9</accession>
<feature type="domain" description="Transglutaminase-like" evidence="2">
    <location>
        <begin position="327"/>
        <end position="398"/>
    </location>
</feature>
<dbReference type="EMBL" id="QFLI01000013">
    <property type="protein sequence ID" value="PXX96098.1"/>
    <property type="molecule type" value="Genomic_DNA"/>
</dbReference>
<evidence type="ECO:0008006" key="6">
    <source>
        <dbReference type="Google" id="ProtNLM"/>
    </source>
</evidence>
<proteinExistence type="predicted"/>
<evidence type="ECO:0000313" key="4">
    <source>
        <dbReference type="EMBL" id="PXX96098.1"/>
    </source>
</evidence>
<keyword evidence="5" id="KW-1185">Reference proteome</keyword>
<dbReference type="Pfam" id="PF12969">
    <property type="entry name" value="DUF3857"/>
    <property type="match status" value="1"/>
</dbReference>